<dbReference type="RefSeq" id="XP_060122883.1">
    <property type="nucleotide sequence ID" value="XM_060266900.1"/>
</dbReference>
<feature type="compositionally biased region" description="Polar residues" evidence="1">
    <location>
        <begin position="7"/>
        <end position="16"/>
    </location>
</feature>
<dbReference type="Proteomes" id="UP001217754">
    <property type="component" value="Chromosome 5"/>
</dbReference>
<keyword evidence="4" id="KW-1185">Reference proteome</keyword>
<sequence length="146" mass="15174">MAGRASSIDSVSTASDATVEEWEDGNVNQTLFDADTEAIPLRTFGGQPDDAGRRTWPQRGYKRYLPHDRASLCILIGVTALIISVVLLMPWLAGSSERRIPKHAGNATSAPGNVTSTLLSLSSVLDTTSSLAVPGAPGAPSAASPA</sequence>
<protein>
    <submittedName>
        <fullName evidence="3">Uncharacterized protein</fullName>
    </submittedName>
</protein>
<keyword evidence="2" id="KW-1133">Transmembrane helix</keyword>
<evidence type="ECO:0000313" key="4">
    <source>
        <dbReference type="Proteomes" id="UP001217754"/>
    </source>
</evidence>
<evidence type="ECO:0000256" key="1">
    <source>
        <dbReference type="SAM" id="MobiDB-lite"/>
    </source>
</evidence>
<dbReference type="EMBL" id="CP119962">
    <property type="protein sequence ID" value="WFD39986.1"/>
    <property type="molecule type" value="Genomic_DNA"/>
</dbReference>
<evidence type="ECO:0000256" key="2">
    <source>
        <dbReference type="SAM" id="Phobius"/>
    </source>
</evidence>
<proteinExistence type="predicted"/>
<dbReference type="AlphaFoldDB" id="A0AAF0F547"/>
<keyword evidence="2" id="KW-0472">Membrane</keyword>
<keyword evidence="2" id="KW-0812">Transmembrane</keyword>
<evidence type="ECO:0000313" key="3">
    <source>
        <dbReference type="EMBL" id="WFD39986.1"/>
    </source>
</evidence>
<organism evidence="3 4">
    <name type="scientific">Malassezia japonica</name>
    <dbReference type="NCBI Taxonomy" id="223818"/>
    <lineage>
        <taxon>Eukaryota</taxon>
        <taxon>Fungi</taxon>
        <taxon>Dikarya</taxon>
        <taxon>Basidiomycota</taxon>
        <taxon>Ustilaginomycotina</taxon>
        <taxon>Malasseziomycetes</taxon>
        <taxon>Malasseziales</taxon>
        <taxon>Malasseziaceae</taxon>
        <taxon>Malassezia</taxon>
    </lineage>
</organism>
<reference evidence="3" key="1">
    <citation type="submission" date="2023-03" db="EMBL/GenBank/DDBJ databases">
        <title>Mating type loci evolution in Malassezia.</title>
        <authorList>
            <person name="Coelho M.A."/>
        </authorList>
    </citation>
    <scope>NUCLEOTIDE SEQUENCE</scope>
    <source>
        <strain evidence="3">CBS 9431</strain>
    </source>
</reference>
<gene>
    <name evidence="3" type="ORF">MJAP1_002968</name>
</gene>
<name>A0AAF0F547_9BASI</name>
<feature type="region of interest" description="Disordered" evidence="1">
    <location>
        <begin position="1"/>
        <end position="20"/>
    </location>
</feature>
<accession>A0AAF0F547</accession>
<dbReference type="GeneID" id="85226619"/>
<feature type="transmembrane region" description="Helical" evidence="2">
    <location>
        <begin position="72"/>
        <end position="93"/>
    </location>
</feature>